<gene>
    <name evidence="2" type="ORF">PCOR1329_LOCUS34586</name>
</gene>
<accession>A0ABN9T1E1</accession>
<feature type="compositionally biased region" description="Basic and acidic residues" evidence="1">
    <location>
        <begin position="448"/>
        <end position="457"/>
    </location>
</feature>
<proteinExistence type="predicted"/>
<reference evidence="2" key="1">
    <citation type="submission" date="2023-10" db="EMBL/GenBank/DDBJ databases">
        <authorList>
            <person name="Chen Y."/>
            <person name="Shah S."/>
            <person name="Dougan E. K."/>
            <person name="Thang M."/>
            <person name="Chan C."/>
        </authorList>
    </citation>
    <scope>NUCLEOTIDE SEQUENCE [LARGE SCALE GENOMIC DNA]</scope>
</reference>
<feature type="compositionally biased region" description="Basic residues" evidence="1">
    <location>
        <begin position="388"/>
        <end position="407"/>
    </location>
</feature>
<protein>
    <submittedName>
        <fullName evidence="2">Uncharacterized protein</fullName>
    </submittedName>
</protein>
<name>A0ABN9T1E1_9DINO</name>
<feature type="region of interest" description="Disordered" evidence="1">
    <location>
        <begin position="356"/>
        <end position="457"/>
    </location>
</feature>
<sequence length="534" mass="58336">MCCPGRGAAAGLRLELRERDAELRQRAEELRRREEQCARSWRPQAPPRRRRRGAPLWTARKRARTRRASCTPSASPERPPRGNWRSPDARQRRAAARTSARPGGGAYRRAARPGSPRPGGPRSGPGESRQESRALRDSGRRLRGEAEEQAALLNACRQESEAASRLEAQEARLLLASLRQDREADEARRSAAEARSRQRPRRPSEGLARRPSMPRPVRAAAGGAGGHGRGELRAERREVRCERQAAEVREQAGHRGGGGAPRPRGLRRRRRHGIACAWRRSAKRPRRRPRLLLSPAAKKLPTELRAARTTTASASSRTRGTDWKFAAASSSIQGLRCLLRDAQDASCGTSAAPASACAAAWPSAPRTPAARWGRRPRAAWRSTGPRSWRQRAPRSTSRRRVLRHGRRLVAAELRRGPGGGAGRAGCRRREVSPEAAHPGRGGGGPPRGPREAGRDARLRRDCARPGRLPLGGNSEGVVTPRTCRVSLVWLICADPPDAAPALARGGRPTVALSRKKELCAQPPREAAEAAVRGP</sequence>
<feature type="region of interest" description="Disordered" evidence="1">
    <location>
        <begin position="179"/>
        <end position="269"/>
    </location>
</feature>
<feature type="compositionally biased region" description="Basic and acidic residues" evidence="1">
    <location>
        <begin position="179"/>
        <end position="208"/>
    </location>
</feature>
<feature type="region of interest" description="Disordered" evidence="1">
    <location>
        <begin position="27"/>
        <end position="146"/>
    </location>
</feature>
<feature type="compositionally biased region" description="Basic and acidic residues" evidence="1">
    <location>
        <begin position="27"/>
        <end position="37"/>
    </location>
</feature>
<organism evidence="2 3">
    <name type="scientific">Prorocentrum cordatum</name>
    <dbReference type="NCBI Taxonomy" id="2364126"/>
    <lineage>
        <taxon>Eukaryota</taxon>
        <taxon>Sar</taxon>
        <taxon>Alveolata</taxon>
        <taxon>Dinophyceae</taxon>
        <taxon>Prorocentrales</taxon>
        <taxon>Prorocentraceae</taxon>
        <taxon>Prorocentrum</taxon>
    </lineage>
</organism>
<keyword evidence="3" id="KW-1185">Reference proteome</keyword>
<evidence type="ECO:0000313" key="2">
    <source>
        <dbReference type="EMBL" id="CAK0838689.1"/>
    </source>
</evidence>
<comment type="caution">
    <text evidence="2">The sequence shown here is derived from an EMBL/GenBank/DDBJ whole genome shotgun (WGS) entry which is preliminary data.</text>
</comment>
<evidence type="ECO:0000313" key="3">
    <source>
        <dbReference type="Proteomes" id="UP001189429"/>
    </source>
</evidence>
<feature type="compositionally biased region" description="Low complexity" evidence="1">
    <location>
        <begin position="356"/>
        <end position="371"/>
    </location>
</feature>
<feature type="compositionally biased region" description="Basic and acidic residues" evidence="1">
    <location>
        <begin position="128"/>
        <end position="146"/>
    </location>
</feature>
<feature type="compositionally biased region" description="Basic residues" evidence="1">
    <location>
        <begin position="47"/>
        <end position="67"/>
    </location>
</feature>
<evidence type="ECO:0000256" key="1">
    <source>
        <dbReference type="SAM" id="MobiDB-lite"/>
    </source>
</evidence>
<feature type="compositionally biased region" description="Basic and acidic residues" evidence="1">
    <location>
        <begin position="228"/>
        <end position="253"/>
    </location>
</feature>
<dbReference type="EMBL" id="CAUYUJ010014243">
    <property type="protein sequence ID" value="CAK0838689.1"/>
    <property type="molecule type" value="Genomic_DNA"/>
</dbReference>
<dbReference type="Proteomes" id="UP001189429">
    <property type="component" value="Unassembled WGS sequence"/>
</dbReference>